<feature type="transmembrane region" description="Helical" evidence="2">
    <location>
        <begin position="119"/>
        <end position="143"/>
    </location>
</feature>
<sequence>MSLISRKGWFTKQSAESLDNDISALLEGNVAVELLRIFVPHSCTLRLLRSPMGTVTSSSWPLLLVVPGLVTYLVASLTLDSARSCMMQIAFLTQRKVSSIPIVFSWGGSISPDSFLSSILLLVVIIVTVVIVVVTVVLVVVVGEGSSGEGSLSSGCVDITGDEDPTDEDGDNGMGDPIGGSVSLGGSRSIPRGAPDALHENSLQSRIPEKSRGSNRGDEGNTGDGGKTVGGAIRARSSGIGDSLLVALYACMTFIYGSSWKGQMVSEAERSLDESSKESEEVFPGEARE</sequence>
<proteinExistence type="predicted"/>
<feature type="region of interest" description="Disordered" evidence="1">
    <location>
        <begin position="265"/>
        <end position="289"/>
    </location>
</feature>
<feature type="compositionally biased region" description="Basic and acidic residues" evidence="1">
    <location>
        <begin position="207"/>
        <end position="219"/>
    </location>
</feature>
<comment type="caution">
    <text evidence="3">The sequence shown here is derived from an EMBL/GenBank/DDBJ whole genome shotgun (WGS) entry which is preliminary data.</text>
</comment>
<evidence type="ECO:0000256" key="2">
    <source>
        <dbReference type="SAM" id="Phobius"/>
    </source>
</evidence>
<reference evidence="3" key="1">
    <citation type="journal article" date="2022" name="Int. J. Mol. Sci.">
        <title>Draft Genome of Tanacetum Coccineum: Genomic Comparison of Closely Related Tanacetum-Family Plants.</title>
        <authorList>
            <person name="Yamashiro T."/>
            <person name="Shiraishi A."/>
            <person name="Nakayama K."/>
            <person name="Satake H."/>
        </authorList>
    </citation>
    <scope>NUCLEOTIDE SEQUENCE</scope>
</reference>
<dbReference type="Proteomes" id="UP001151760">
    <property type="component" value="Unassembled WGS sequence"/>
</dbReference>
<dbReference type="EMBL" id="BQNB010018411">
    <property type="protein sequence ID" value="GJT74093.1"/>
    <property type="molecule type" value="Genomic_DNA"/>
</dbReference>
<keyword evidence="2" id="KW-1133">Transmembrane helix</keyword>
<feature type="compositionally biased region" description="Acidic residues" evidence="1">
    <location>
        <begin position="160"/>
        <end position="171"/>
    </location>
</feature>
<feature type="compositionally biased region" description="Basic and acidic residues" evidence="1">
    <location>
        <begin position="267"/>
        <end position="289"/>
    </location>
</feature>
<accession>A0ABQ5GGY2</accession>
<gene>
    <name evidence="3" type="ORF">Tco_1040818</name>
</gene>
<feature type="region of interest" description="Disordered" evidence="1">
    <location>
        <begin position="146"/>
        <end position="230"/>
    </location>
</feature>
<feature type="compositionally biased region" description="Low complexity" evidence="1">
    <location>
        <begin position="146"/>
        <end position="159"/>
    </location>
</feature>
<keyword evidence="2" id="KW-0812">Transmembrane</keyword>
<keyword evidence="4" id="KW-1185">Reference proteome</keyword>
<evidence type="ECO:0000313" key="3">
    <source>
        <dbReference type="EMBL" id="GJT74093.1"/>
    </source>
</evidence>
<protein>
    <submittedName>
        <fullName evidence="3">Uncharacterized protein</fullName>
    </submittedName>
</protein>
<reference evidence="3" key="2">
    <citation type="submission" date="2022-01" db="EMBL/GenBank/DDBJ databases">
        <authorList>
            <person name="Yamashiro T."/>
            <person name="Shiraishi A."/>
            <person name="Satake H."/>
            <person name="Nakayama K."/>
        </authorList>
    </citation>
    <scope>NUCLEOTIDE SEQUENCE</scope>
</reference>
<name>A0ABQ5GGY2_9ASTR</name>
<keyword evidence="2" id="KW-0472">Membrane</keyword>
<organism evidence="3 4">
    <name type="scientific">Tanacetum coccineum</name>
    <dbReference type="NCBI Taxonomy" id="301880"/>
    <lineage>
        <taxon>Eukaryota</taxon>
        <taxon>Viridiplantae</taxon>
        <taxon>Streptophyta</taxon>
        <taxon>Embryophyta</taxon>
        <taxon>Tracheophyta</taxon>
        <taxon>Spermatophyta</taxon>
        <taxon>Magnoliopsida</taxon>
        <taxon>eudicotyledons</taxon>
        <taxon>Gunneridae</taxon>
        <taxon>Pentapetalae</taxon>
        <taxon>asterids</taxon>
        <taxon>campanulids</taxon>
        <taxon>Asterales</taxon>
        <taxon>Asteraceae</taxon>
        <taxon>Asteroideae</taxon>
        <taxon>Anthemideae</taxon>
        <taxon>Anthemidinae</taxon>
        <taxon>Tanacetum</taxon>
    </lineage>
</organism>
<evidence type="ECO:0000256" key="1">
    <source>
        <dbReference type="SAM" id="MobiDB-lite"/>
    </source>
</evidence>
<feature type="transmembrane region" description="Helical" evidence="2">
    <location>
        <begin position="60"/>
        <end position="79"/>
    </location>
</feature>
<evidence type="ECO:0000313" key="4">
    <source>
        <dbReference type="Proteomes" id="UP001151760"/>
    </source>
</evidence>
<feature type="compositionally biased region" description="Gly residues" evidence="1">
    <location>
        <begin position="220"/>
        <end position="229"/>
    </location>
</feature>